<dbReference type="InterPro" id="IPR002165">
    <property type="entry name" value="Plexin_repeat"/>
</dbReference>
<keyword evidence="8" id="KW-0325">Glycoprotein</keyword>
<protein>
    <recommendedName>
        <fullName evidence="11">Sema domain-containing protein</fullName>
    </recommendedName>
</protein>
<accession>A0ABV0MF17</accession>
<evidence type="ECO:0000256" key="5">
    <source>
        <dbReference type="ARBA" id="ARBA00022902"/>
    </source>
</evidence>
<organism evidence="12 13">
    <name type="scientific">Goodea atripinnis</name>
    <dbReference type="NCBI Taxonomy" id="208336"/>
    <lineage>
        <taxon>Eukaryota</taxon>
        <taxon>Metazoa</taxon>
        <taxon>Chordata</taxon>
        <taxon>Craniata</taxon>
        <taxon>Vertebrata</taxon>
        <taxon>Euteleostomi</taxon>
        <taxon>Actinopterygii</taxon>
        <taxon>Neopterygii</taxon>
        <taxon>Teleostei</taxon>
        <taxon>Neoteleostei</taxon>
        <taxon>Acanthomorphata</taxon>
        <taxon>Ovalentaria</taxon>
        <taxon>Atherinomorphae</taxon>
        <taxon>Cyprinodontiformes</taxon>
        <taxon>Goodeidae</taxon>
        <taxon>Goodea</taxon>
    </lineage>
</organism>
<dbReference type="SUPFAM" id="SSF101912">
    <property type="entry name" value="Sema domain"/>
    <property type="match status" value="1"/>
</dbReference>
<comment type="caution">
    <text evidence="12">The sequence shown here is derived from an EMBL/GenBank/DDBJ whole genome shotgun (WGS) entry which is preliminary data.</text>
</comment>
<evidence type="ECO:0000256" key="3">
    <source>
        <dbReference type="ARBA" id="ARBA00022729"/>
    </source>
</evidence>
<dbReference type="EMBL" id="JAHRIO010000194">
    <property type="protein sequence ID" value="MEQ2157711.1"/>
    <property type="molecule type" value="Genomic_DNA"/>
</dbReference>
<dbReference type="Pfam" id="PF01437">
    <property type="entry name" value="PSI"/>
    <property type="match status" value="1"/>
</dbReference>
<keyword evidence="3" id="KW-0732">Signal</keyword>
<comment type="caution">
    <text evidence="10">Lacks conserved residue(s) required for the propagation of feature annotation.</text>
</comment>
<reference evidence="12 13" key="1">
    <citation type="submission" date="2021-06" db="EMBL/GenBank/DDBJ databases">
        <authorList>
            <person name="Palmer J.M."/>
        </authorList>
    </citation>
    <scope>NUCLEOTIDE SEQUENCE [LARGE SCALE GENOMIC DNA]</scope>
    <source>
        <strain evidence="12 13">GA_2019</strain>
        <tissue evidence="12">Muscle</tissue>
    </source>
</reference>
<dbReference type="Gene3D" id="3.30.1680.10">
    <property type="entry name" value="ligand-binding face of the semaphorins, domain 2"/>
    <property type="match status" value="1"/>
</dbReference>
<dbReference type="PROSITE" id="PS51004">
    <property type="entry name" value="SEMA"/>
    <property type="match status" value="1"/>
</dbReference>
<dbReference type="InterPro" id="IPR027231">
    <property type="entry name" value="Semaphorin"/>
</dbReference>
<comment type="subcellular location">
    <subcellularLocation>
        <location evidence="1">Membrane</location>
    </subcellularLocation>
</comment>
<dbReference type="SUPFAM" id="SSF103575">
    <property type="entry name" value="Plexin repeat"/>
    <property type="match status" value="1"/>
</dbReference>
<evidence type="ECO:0000256" key="8">
    <source>
        <dbReference type="ARBA" id="ARBA00023180"/>
    </source>
</evidence>
<dbReference type="Pfam" id="PF01403">
    <property type="entry name" value="Sema"/>
    <property type="match status" value="1"/>
</dbReference>
<evidence type="ECO:0000313" key="12">
    <source>
        <dbReference type="EMBL" id="MEQ2157711.1"/>
    </source>
</evidence>
<evidence type="ECO:0000256" key="1">
    <source>
        <dbReference type="ARBA" id="ARBA00004370"/>
    </source>
</evidence>
<dbReference type="PANTHER" id="PTHR11036:SF23">
    <property type="entry name" value="SEMAPHORIN-3A"/>
    <property type="match status" value="1"/>
</dbReference>
<keyword evidence="13" id="KW-1185">Reference proteome</keyword>
<feature type="domain" description="Sema" evidence="11">
    <location>
        <begin position="1"/>
        <end position="137"/>
    </location>
</feature>
<proteinExistence type="predicted"/>
<evidence type="ECO:0000313" key="13">
    <source>
        <dbReference type="Proteomes" id="UP001476798"/>
    </source>
</evidence>
<gene>
    <name evidence="12" type="ORF">GOODEAATRI_004577</name>
</gene>
<keyword evidence="7" id="KW-1015">Disulfide bond</keyword>
<dbReference type="InterPro" id="IPR036352">
    <property type="entry name" value="Semap_dom_sf"/>
</dbReference>
<dbReference type="PANTHER" id="PTHR11036">
    <property type="entry name" value="SEMAPHORIN"/>
    <property type="match status" value="1"/>
</dbReference>
<dbReference type="InterPro" id="IPR001627">
    <property type="entry name" value="Semap_dom"/>
</dbReference>
<keyword evidence="9" id="KW-0393">Immunoglobulin domain</keyword>
<keyword evidence="2" id="KW-0217">Developmental protein</keyword>
<dbReference type="InterPro" id="IPR015943">
    <property type="entry name" value="WD40/YVTN_repeat-like_dom_sf"/>
</dbReference>
<sequence>MDPAISGSLFRDAYPTLGLAHKTFGGFDTTKDLPDEVVTFARSHPAMFNPVNPINNKPIIVKTDVDYKFTQMVVDKVEAEDGLYDVMFIGTDIGVSQMPLHRCEVYGKACAECCLARDPYCAWDGTECSRYFPMAKR</sequence>
<evidence type="ECO:0000256" key="7">
    <source>
        <dbReference type="ARBA" id="ARBA00023157"/>
    </source>
</evidence>
<dbReference type="Proteomes" id="UP001476798">
    <property type="component" value="Unassembled WGS sequence"/>
</dbReference>
<evidence type="ECO:0000256" key="2">
    <source>
        <dbReference type="ARBA" id="ARBA00022473"/>
    </source>
</evidence>
<evidence type="ECO:0000256" key="6">
    <source>
        <dbReference type="ARBA" id="ARBA00023136"/>
    </source>
</evidence>
<evidence type="ECO:0000256" key="10">
    <source>
        <dbReference type="PROSITE-ProRule" id="PRU00352"/>
    </source>
</evidence>
<keyword evidence="6" id="KW-0472">Membrane</keyword>
<dbReference type="Gene3D" id="2.130.10.10">
    <property type="entry name" value="YVTN repeat-like/Quinoprotein amine dehydrogenase"/>
    <property type="match status" value="1"/>
</dbReference>
<evidence type="ECO:0000256" key="4">
    <source>
        <dbReference type="ARBA" id="ARBA00022782"/>
    </source>
</evidence>
<keyword evidence="4" id="KW-0221">Differentiation</keyword>
<keyword evidence="5" id="KW-0524">Neurogenesis</keyword>
<evidence type="ECO:0000259" key="11">
    <source>
        <dbReference type="PROSITE" id="PS51004"/>
    </source>
</evidence>
<evidence type="ECO:0000256" key="9">
    <source>
        <dbReference type="ARBA" id="ARBA00023319"/>
    </source>
</evidence>
<name>A0ABV0MF17_9TELE</name>